<evidence type="ECO:0000259" key="10">
    <source>
        <dbReference type="Pfam" id="PF05193"/>
    </source>
</evidence>
<proteinExistence type="inferred from homology"/>
<dbReference type="InterPro" id="IPR001431">
    <property type="entry name" value="Pept_M16_Zn_BS"/>
</dbReference>
<keyword evidence="7" id="KW-0482">Metalloprotease</keyword>
<evidence type="ECO:0000256" key="1">
    <source>
        <dbReference type="ARBA" id="ARBA00001947"/>
    </source>
</evidence>
<dbReference type="PANTHER" id="PTHR43690:SF34">
    <property type="entry name" value="ZINC PROTEASE PQQL-LIKE"/>
    <property type="match status" value="1"/>
</dbReference>
<dbReference type="GO" id="GO:0046872">
    <property type="term" value="F:metal ion binding"/>
    <property type="evidence" value="ECO:0007669"/>
    <property type="project" value="UniProtKB-KW"/>
</dbReference>
<evidence type="ECO:0000256" key="6">
    <source>
        <dbReference type="ARBA" id="ARBA00022833"/>
    </source>
</evidence>
<evidence type="ECO:0000313" key="12">
    <source>
        <dbReference type="Proteomes" id="UP000005580"/>
    </source>
</evidence>
<dbReference type="GO" id="GO:0006508">
    <property type="term" value="P:proteolysis"/>
    <property type="evidence" value="ECO:0007669"/>
    <property type="project" value="UniProtKB-KW"/>
</dbReference>
<dbReference type="PROSITE" id="PS00143">
    <property type="entry name" value="INSULINASE"/>
    <property type="match status" value="1"/>
</dbReference>
<reference evidence="11" key="1">
    <citation type="submission" date="2011-01" db="EMBL/GenBank/DDBJ databases">
        <authorList>
            <person name="Muzny D."/>
            <person name="Qin X."/>
            <person name="Buhay C."/>
            <person name="Dugan-Rocha S."/>
            <person name="Ding Y."/>
            <person name="Chen G."/>
            <person name="Hawes A."/>
            <person name="Holder M."/>
            <person name="Jhangiani S."/>
            <person name="Johnson A."/>
            <person name="Khan Z."/>
            <person name="Li Z."/>
            <person name="Liu W."/>
            <person name="Liu X."/>
            <person name="Perez L."/>
            <person name="Shen H."/>
            <person name="Wang Q."/>
            <person name="Watt J."/>
            <person name="Xi L."/>
            <person name="Xin Y."/>
            <person name="Zhou J."/>
            <person name="Deng J."/>
            <person name="Jiang H."/>
            <person name="Liu Y."/>
            <person name="Qu J."/>
            <person name="Song X.-Z."/>
            <person name="Zhang L."/>
            <person name="Villasana D."/>
            <person name="Johnson A."/>
            <person name="Liu J."/>
            <person name="Liyanage D."/>
            <person name="Lorensuhewa L."/>
            <person name="Robinson T."/>
            <person name="Song A."/>
            <person name="Song B.-B."/>
            <person name="Dinh H."/>
            <person name="Thornton R."/>
            <person name="Coyle M."/>
            <person name="Francisco L."/>
            <person name="Jackson L."/>
            <person name="Javaid M."/>
            <person name="Korchina V."/>
            <person name="Kovar C."/>
            <person name="Mata R."/>
            <person name="Mathew T."/>
            <person name="Ngo R."/>
            <person name="Nguyen L."/>
            <person name="Nguyen N."/>
            <person name="Okwuonu G."/>
            <person name="Ongeri F."/>
            <person name="Pham C."/>
            <person name="Simmons D."/>
            <person name="Wilczek-Boney K."/>
            <person name="Hale W."/>
            <person name="Jakkamsetti A."/>
            <person name="Pham P."/>
            <person name="Ruth R."/>
            <person name="San Lucas F."/>
            <person name="Warren J."/>
            <person name="Zhang J."/>
            <person name="Zhao Z."/>
            <person name="Zhou C."/>
            <person name="Zhu D."/>
            <person name="Lee S."/>
            <person name="Bess C."/>
            <person name="Blankenburg K."/>
            <person name="Forbes L."/>
            <person name="Fu Q."/>
            <person name="Gubbala S."/>
            <person name="Hirani K."/>
            <person name="Jayaseelan J.C."/>
            <person name="Lara F."/>
            <person name="Munidasa M."/>
            <person name="Palculict T."/>
            <person name="Patil S."/>
            <person name="Pu L.-L."/>
            <person name="Saada N."/>
            <person name="Tang L."/>
            <person name="Weissenberger G."/>
            <person name="Zhu Y."/>
            <person name="Hemphill L."/>
            <person name="Shang Y."/>
            <person name="Youmans B."/>
            <person name="Ayvaz T."/>
            <person name="Ross M."/>
            <person name="Santibanez J."/>
            <person name="Aqrawi P."/>
            <person name="Gross S."/>
            <person name="Joshi V."/>
            <person name="Fowler G."/>
            <person name="Nazareth L."/>
            <person name="Reid J."/>
            <person name="Worley K."/>
            <person name="Petrosino J."/>
            <person name="Highlander S."/>
            <person name="Gibbs R."/>
        </authorList>
    </citation>
    <scope>NUCLEOTIDE SEQUENCE [LARGE SCALE GENOMIC DNA]</scope>
    <source>
        <strain evidence="11">ATCC 33269</strain>
    </source>
</reference>
<dbReference type="PANTHER" id="PTHR43690">
    <property type="entry name" value="NARDILYSIN"/>
    <property type="match status" value="1"/>
</dbReference>
<dbReference type="eggNOG" id="COG0612">
    <property type="taxonomic scope" value="Bacteria"/>
</dbReference>
<dbReference type="InterPro" id="IPR007863">
    <property type="entry name" value="Peptidase_M16_C"/>
</dbReference>
<evidence type="ECO:0000256" key="4">
    <source>
        <dbReference type="ARBA" id="ARBA00022723"/>
    </source>
</evidence>
<evidence type="ECO:0000256" key="2">
    <source>
        <dbReference type="ARBA" id="ARBA00007261"/>
    </source>
</evidence>
<feature type="domain" description="Peptidase M16 C-terminal" evidence="10">
    <location>
        <begin position="722"/>
        <end position="900"/>
    </location>
</feature>
<dbReference type="STRING" id="28134.SAMN05444288_1446"/>
<dbReference type="InterPro" id="IPR050626">
    <property type="entry name" value="Peptidase_M16"/>
</dbReference>
<evidence type="ECO:0000256" key="8">
    <source>
        <dbReference type="RuleBase" id="RU004447"/>
    </source>
</evidence>
<name>E7RRK8_9BACT</name>
<dbReference type="InterPro" id="IPR011765">
    <property type="entry name" value="Pept_M16_N"/>
</dbReference>
<comment type="cofactor">
    <cofactor evidence="1">
        <name>Zn(2+)</name>
        <dbReference type="ChEBI" id="CHEBI:29105"/>
    </cofactor>
</comment>
<dbReference type="EMBL" id="AEPE02000005">
    <property type="protein sequence ID" value="EFZ36896.1"/>
    <property type="molecule type" value="Genomic_DNA"/>
</dbReference>
<dbReference type="InterPro" id="IPR011249">
    <property type="entry name" value="Metalloenz_LuxS/M16"/>
</dbReference>
<dbReference type="AlphaFoldDB" id="E7RRK8"/>
<dbReference type="Proteomes" id="UP000005580">
    <property type="component" value="Unassembled WGS sequence"/>
</dbReference>
<feature type="domain" description="Peptidase M16 N-terminal" evidence="9">
    <location>
        <begin position="91"/>
        <end position="206"/>
    </location>
</feature>
<dbReference type="Pfam" id="PF00675">
    <property type="entry name" value="Peptidase_M16"/>
    <property type="match status" value="1"/>
</dbReference>
<keyword evidence="3" id="KW-0645">Protease</keyword>
<dbReference type="GO" id="GO:0004222">
    <property type="term" value="F:metalloendopeptidase activity"/>
    <property type="evidence" value="ECO:0007669"/>
    <property type="project" value="InterPro"/>
</dbReference>
<keyword evidence="4" id="KW-0479">Metal-binding</keyword>
<dbReference type="Gene3D" id="3.30.830.10">
    <property type="entry name" value="Metalloenzyme, LuxS/M16 peptidase-like"/>
    <property type="match status" value="4"/>
</dbReference>
<keyword evidence="12" id="KW-1185">Reference proteome</keyword>
<protein>
    <submittedName>
        <fullName evidence="11">Peptidase M16 inactive domain protein</fullName>
        <ecNumber evidence="11">3.4.24.-</ecNumber>
    </submittedName>
</protein>
<dbReference type="Pfam" id="PF05193">
    <property type="entry name" value="Peptidase_M16_C"/>
    <property type="match status" value="2"/>
</dbReference>
<comment type="caution">
    <text evidence="11">The sequence shown here is derived from an EMBL/GenBank/DDBJ whole genome shotgun (WGS) entry which is preliminary data.</text>
</comment>
<organism evidence="11 12">
    <name type="scientific">Hoylesella oralis ATCC 33269</name>
    <dbReference type="NCBI Taxonomy" id="873533"/>
    <lineage>
        <taxon>Bacteria</taxon>
        <taxon>Pseudomonadati</taxon>
        <taxon>Bacteroidota</taxon>
        <taxon>Bacteroidia</taxon>
        <taxon>Bacteroidales</taxon>
        <taxon>Prevotellaceae</taxon>
        <taxon>Hoylesella</taxon>
    </lineage>
</organism>
<sequence length="972" mass="110747">MPYIYRVSFTGSGRIGHISATPSLSDIILTGTFMKKITFILCIFAWCTAAFSQQLPQDSTIRKGVLANGMTYYVRHNAQTPNVAEFYIAQRVGSILEEPRQRGLAHFLEHMAFNGTLNFPGDSLRPGIVKWCESVGIKFGANLNAYTSVDETVYNISSAPVKREGVVDSCLLILHDWSHYLLLSDTEIDKERGVIHEEWRTRRASMAVQRLMERAMPVVYAGSKYADCLPIGSMDIVDHFLYQDLKDYYQKWYRPDLQAIIVVGDIDIDRVEQKIKTLFSSIPMPQDAAERIYYPVPDNDKMIVFTATDKEQPTVNFTLYMKRDATPMEQRSTEAYFADEYKTDLVRTMLNDRLTELGKQHNPPFISASVRDGNFFLADTKDAFMASAMFKQDSISSGIAALLGEIERTRKTGFTQVEFDRAKQEQLNMQQSSYNERAKRRNRSFVRQCLNNFLQGEPMLSPDTELALIKKLTDRTTLAELNDFVREMITDRNQVVTLYGPEKGNFRMPSHEAIETAILRAQQKTYEPYREKKLPSQLIGRLPKPGKIVSERNFKHGYREMVLSNGMKVYVRPTNFDDDDVNMNIFSAGGKSLYPASSMPDLTYLISGATAGGVGEFDELTLEKMLAGKTVSVSPFIRDETEGIKGSSNVKDMKTMFELTYLYFTAPRRDTTAFRNLMTRQSEFLTNRDANPSVTYNDSLSAIVYGHHPRMLPMTKERLSQVDYDRILKIYRERFGNAADFSVILTGNIDLKALRPLVCQYLASLPATGKRETVHDTGANIIDANEVHRFVKPQDTPSSMTTIILTGRIPYTAKNDLRLDALCQLLRIAYTEKVREEQGGTYGVSVRGDLQRYPYSEAMVKIAFRTDPDKYSKLIPIIYDELKAMAEKGPDANDLAKVKEYELKTYGQVQIMNNYWEQVIYNELFNGIDLDTTFKADVEALTTESIRNLAKQIFDQHRRIEITMSSKPLKTD</sequence>
<evidence type="ECO:0000259" key="9">
    <source>
        <dbReference type="Pfam" id="PF00675"/>
    </source>
</evidence>
<evidence type="ECO:0000256" key="3">
    <source>
        <dbReference type="ARBA" id="ARBA00022670"/>
    </source>
</evidence>
<feature type="domain" description="Peptidase M16 C-terminal" evidence="10">
    <location>
        <begin position="242"/>
        <end position="424"/>
    </location>
</feature>
<accession>E7RRK8</accession>
<dbReference type="HOGENOM" id="CLU_008156_0_0_10"/>
<gene>
    <name evidence="11" type="ORF">HMPREF0663_11809</name>
</gene>
<evidence type="ECO:0000256" key="5">
    <source>
        <dbReference type="ARBA" id="ARBA00022801"/>
    </source>
</evidence>
<keyword evidence="5 11" id="KW-0378">Hydrolase</keyword>
<evidence type="ECO:0000256" key="7">
    <source>
        <dbReference type="ARBA" id="ARBA00023049"/>
    </source>
</evidence>
<dbReference type="EC" id="3.4.24.-" evidence="11"/>
<keyword evidence="6" id="KW-0862">Zinc</keyword>
<dbReference type="SUPFAM" id="SSF63411">
    <property type="entry name" value="LuxS/MPP-like metallohydrolase"/>
    <property type="match status" value="4"/>
</dbReference>
<comment type="similarity">
    <text evidence="2 8">Belongs to the peptidase M16 family.</text>
</comment>
<evidence type="ECO:0000313" key="11">
    <source>
        <dbReference type="EMBL" id="EFZ36896.1"/>
    </source>
</evidence>